<dbReference type="KEGG" id="scm:SCHCO_02481224"/>
<keyword evidence="3" id="KW-1185">Reference proteome</keyword>
<sequence>MKITVGLALLAVAVVDALPNDKRDAPKNNEITDTVVLNYALTLEHLENAFYHTALANYTHQDFVDAGLPSWSRGRFKELAEHEQSHVDVLKSVLGANATQPCTYDFPVTDVKSFVGLSQVLEGVGTSAYAGAASFLTSKDALNAAAVILSTEARHAAWVASAVNKQNPWSGAYDTPLSFNEVFSLAVPFIAACPDSNPALPFTGFPALALGAGHPEATVAVSTPASLAKDKQYYVAFFSGLTKQFIPVKDGKVTIPKGLDGTVYAVLTNDENTATDATTVAGPAILSFPFNSRGEYIHN</sequence>
<dbReference type="RefSeq" id="XP_003035489.1">
    <property type="nucleotide sequence ID" value="XM_003035443.1"/>
</dbReference>
<evidence type="ECO:0000313" key="3">
    <source>
        <dbReference type="Proteomes" id="UP000007431"/>
    </source>
</evidence>
<dbReference type="PANTHER" id="PTHR38705:SF1">
    <property type="entry name" value="PROTEIN RDS1"/>
    <property type="match status" value="1"/>
</dbReference>
<dbReference type="EMBL" id="GL377303">
    <property type="protein sequence ID" value="EFJ00587.1"/>
    <property type="molecule type" value="Genomic_DNA"/>
</dbReference>
<feature type="chain" id="PRO_5003120340" description="Stress response protein rds1p" evidence="1">
    <location>
        <begin position="18"/>
        <end position="299"/>
    </location>
</feature>
<dbReference type="SUPFAM" id="SSF47240">
    <property type="entry name" value="Ferritin-like"/>
    <property type="match status" value="1"/>
</dbReference>
<organism evidence="3">
    <name type="scientific">Schizophyllum commune (strain H4-8 / FGSC 9210)</name>
    <name type="common">Split gill fungus</name>
    <dbReference type="NCBI Taxonomy" id="578458"/>
    <lineage>
        <taxon>Eukaryota</taxon>
        <taxon>Fungi</taxon>
        <taxon>Dikarya</taxon>
        <taxon>Basidiomycota</taxon>
        <taxon>Agaricomycotina</taxon>
        <taxon>Agaricomycetes</taxon>
        <taxon>Agaricomycetidae</taxon>
        <taxon>Agaricales</taxon>
        <taxon>Schizophyllaceae</taxon>
        <taxon>Schizophyllum</taxon>
    </lineage>
</organism>
<dbReference type="Gene3D" id="1.20.1260.10">
    <property type="match status" value="1"/>
</dbReference>
<gene>
    <name evidence="2" type="ORF">SCHCODRAFT_232987</name>
</gene>
<evidence type="ECO:0000256" key="1">
    <source>
        <dbReference type="SAM" id="SignalP"/>
    </source>
</evidence>
<dbReference type="GeneID" id="9594919"/>
<dbReference type="InterPro" id="IPR012347">
    <property type="entry name" value="Ferritin-like"/>
</dbReference>
<dbReference type="HOGENOM" id="CLU_029630_0_0_1"/>
<dbReference type="OMA" id="ACEYKFP"/>
<keyword evidence="1" id="KW-0732">Signal</keyword>
<proteinExistence type="predicted"/>
<dbReference type="InParanoid" id="D8PU95"/>
<protein>
    <recommendedName>
        <fullName evidence="4">Stress response protein rds1p</fullName>
    </recommendedName>
</protein>
<dbReference type="eggNOG" id="ENOG502RXKA">
    <property type="taxonomic scope" value="Eukaryota"/>
</dbReference>
<dbReference type="PANTHER" id="PTHR38705">
    <property type="entry name" value="PROTEIN RDS1"/>
    <property type="match status" value="1"/>
</dbReference>
<dbReference type="Pfam" id="PF13668">
    <property type="entry name" value="Ferritin_2"/>
    <property type="match status" value="1"/>
</dbReference>
<evidence type="ECO:0008006" key="4">
    <source>
        <dbReference type="Google" id="ProtNLM"/>
    </source>
</evidence>
<dbReference type="AlphaFoldDB" id="D8PU95"/>
<evidence type="ECO:0000313" key="2">
    <source>
        <dbReference type="EMBL" id="EFJ00587.1"/>
    </source>
</evidence>
<accession>D8PU95</accession>
<dbReference type="InterPro" id="IPR039254">
    <property type="entry name" value="Rds1"/>
</dbReference>
<dbReference type="OrthoDB" id="1001765at2759"/>
<dbReference type="VEuPathDB" id="FungiDB:SCHCODRAFT_02481224"/>
<reference evidence="2 3" key="1">
    <citation type="journal article" date="2010" name="Nat. Biotechnol.">
        <title>Genome sequence of the model mushroom Schizophyllum commune.</title>
        <authorList>
            <person name="Ohm R.A."/>
            <person name="de Jong J.F."/>
            <person name="Lugones L.G."/>
            <person name="Aerts A."/>
            <person name="Kothe E."/>
            <person name="Stajich J.E."/>
            <person name="de Vries R.P."/>
            <person name="Record E."/>
            <person name="Levasseur A."/>
            <person name="Baker S.E."/>
            <person name="Bartholomew K.A."/>
            <person name="Coutinho P.M."/>
            <person name="Erdmann S."/>
            <person name="Fowler T.J."/>
            <person name="Gathman A.C."/>
            <person name="Lombard V."/>
            <person name="Henrissat B."/>
            <person name="Knabe N."/>
            <person name="Kuees U."/>
            <person name="Lilly W.W."/>
            <person name="Lindquist E."/>
            <person name="Lucas S."/>
            <person name="Magnuson J.K."/>
            <person name="Piumi F."/>
            <person name="Raudaskoski M."/>
            <person name="Salamov A."/>
            <person name="Schmutz J."/>
            <person name="Schwarze F.W.M.R."/>
            <person name="vanKuyk P.A."/>
            <person name="Horton J.S."/>
            <person name="Grigoriev I.V."/>
            <person name="Woesten H.A.B."/>
        </authorList>
    </citation>
    <scope>NUCLEOTIDE SEQUENCE [LARGE SCALE GENOMIC DNA]</scope>
    <source>
        <strain evidence="3">H4-8 / FGSC 9210</strain>
    </source>
</reference>
<dbReference type="InterPro" id="IPR009078">
    <property type="entry name" value="Ferritin-like_SF"/>
</dbReference>
<dbReference type="CDD" id="cd00657">
    <property type="entry name" value="Ferritin_like"/>
    <property type="match status" value="1"/>
</dbReference>
<dbReference type="Proteomes" id="UP000007431">
    <property type="component" value="Unassembled WGS sequence"/>
</dbReference>
<name>D8PU95_SCHCM</name>
<feature type="signal peptide" evidence="1">
    <location>
        <begin position="1"/>
        <end position="17"/>
    </location>
</feature>